<comment type="subcellular location">
    <subcellularLocation>
        <location evidence="15">Cell projection</location>
        <location evidence="15">Cilium</location>
        <location evidence="15">Flagellum membrane</location>
        <topology evidence="15">Single-pass type I membrane protein</topology>
    </subcellularLocation>
</comment>
<evidence type="ECO:0000259" key="23">
    <source>
        <dbReference type="Pfam" id="PF22850"/>
    </source>
</evidence>
<keyword evidence="8" id="KW-0744">Spermatogenesis</keyword>
<keyword evidence="4 20" id="KW-0812">Transmembrane</keyword>
<evidence type="ECO:0000256" key="10">
    <source>
        <dbReference type="ARBA" id="ARBA00023069"/>
    </source>
</evidence>
<dbReference type="InterPro" id="IPR053814">
    <property type="entry name" value="CATSPERD/E_C"/>
</dbReference>
<evidence type="ECO:0000256" key="20">
    <source>
        <dbReference type="SAM" id="Phobius"/>
    </source>
</evidence>
<evidence type="ECO:0000256" key="9">
    <source>
        <dbReference type="ARBA" id="ARBA00022989"/>
    </source>
</evidence>
<keyword evidence="26" id="KW-1185">Reference proteome</keyword>
<evidence type="ECO:0000256" key="7">
    <source>
        <dbReference type="ARBA" id="ARBA00022846"/>
    </source>
</evidence>
<sequence>MLMLVLVAATMGLCPLVRAQPLCRARTVRTGKVFNVVQEVDGDVLYFPSMTPRVIKHPCRKNVAVYLGRQIFFTTDDFESSLLPLTIPTSMQVGVPTVTSAHFIGPSLLLVVNWKVYIYNFEDASWEVPVGIRHPVSHISGDHCCYVGNTFCVHMSFSIFAYLHGEPVSQAHIYKSTTGGRRFKKYTYIGQADLVGSLGGIFHFYGLSQIGLLIIDRQKGTFKYSHHPLNRSLGLAFDYNETLDVLIIPGHRGLLILWSDRSLLYSHNSGQLVDSIPVKRGEQILYRSISQANITIHTIAFNENELAVLTKEDRLYYGSLRLLSSSIIKFADQPIWSPGAAMMFLNPGMLEILTPLPDPASQAFDFRKCLLNIQELLMDPQLQVGKCKIEYLDGNFLEKMYTIDMHSKLEFSAALITRLGTSPIPLVMVSNPHSLGLQASMSENGNTLDGTILYQLEIYLKQQQHWGRTDPNFTSSLRRATISTLTVDIANKEMSCVDIKPLSTLISVGCDLEKKIVVQNKISACSKGVLDPMALQDNHTYIIEKEFYDLSFQGRKSTEDLVVYYPYNQLGCPRLVYYDTPWRPVVELWKQGHFQEVIQAEYVLREVSGVFTYSYSLTAKEARCVSQPQNWTTIIQETEGPFWDRENYVSCHDSENSAPLRWPEVQYQILGGRTQNSIIFDQRNGIYIFFLSIVDPYYSYCHLQTTFSIYVHGAYPLLILPPGLTIVMLVASILLSVWLAYMVPKVLHTEKGHRIQRFGARLCWRCKRLCLAKIPQAGTGGDRKPPGKRLTPWEASADL</sequence>
<evidence type="ECO:0000256" key="13">
    <source>
        <dbReference type="ARBA" id="ARBA00023180"/>
    </source>
</evidence>
<keyword evidence="9 20" id="KW-1133">Transmembrane helix</keyword>
<evidence type="ECO:0000256" key="4">
    <source>
        <dbReference type="ARBA" id="ARBA00022692"/>
    </source>
</evidence>
<keyword evidence="10" id="KW-0969">Cilium</keyword>
<dbReference type="PANTHER" id="PTHR33722">
    <property type="entry name" value="CATION CHANNEL SPERM-ASSOCIATED PROTEIN SUBUNIT DELTA-RELATED"/>
    <property type="match status" value="1"/>
</dbReference>
<evidence type="ECO:0000256" key="19">
    <source>
        <dbReference type="SAM" id="MobiDB-lite"/>
    </source>
</evidence>
<evidence type="ECO:0000256" key="6">
    <source>
        <dbReference type="ARBA" id="ARBA00022782"/>
    </source>
</evidence>
<evidence type="ECO:0000256" key="1">
    <source>
        <dbReference type="ARBA" id="ARBA00010246"/>
    </source>
</evidence>
<evidence type="ECO:0000313" key="25">
    <source>
        <dbReference type="Ensembl" id="ENSPSMP00000002365.1"/>
    </source>
</evidence>
<keyword evidence="6" id="KW-0221">Differentiation</keyword>
<dbReference type="Pfam" id="PF22850">
    <property type="entry name" value="CATSPERD-E_C"/>
    <property type="match status" value="1"/>
</dbReference>
<name>A0A8C8YNQ2_PROSS</name>
<evidence type="ECO:0000256" key="2">
    <source>
        <dbReference type="ARBA" id="ARBA00022473"/>
    </source>
</evidence>
<keyword evidence="2" id="KW-0217">Developmental protein</keyword>
<dbReference type="PANTHER" id="PTHR33722:SF1">
    <property type="entry name" value="CATION CHANNEL SPERM-ASSOCIATED AUXILIARY SUBUNIT DELTA"/>
    <property type="match status" value="1"/>
</dbReference>
<evidence type="ECO:0000256" key="17">
    <source>
        <dbReference type="ARBA" id="ARBA00041424"/>
    </source>
</evidence>
<evidence type="ECO:0000256" key="11">
    <source>
        <dbReference type="ARBA" id="ARBA00023136"/>
    </source>
</evidence>
<comment type="function">
    <text evidence="18">Auxiliary component of the CatSper complex, a complex involved in sperm cell hyperactivation. Sperm cell hyperactivation is needed for sperm motility which is essential late in the preparation of sperm for fertilization. Required for CATSPER1 stability before intraflagellar transport and/or incorporation of the CatSper complex channel into the flagellar membrane.</text>
</comment>
<keyword evidence="14" id="KW-0966">Cell projection</keyword>
<keyword evidence="7" id="KW-0282">Flagellum</keyword>
<keyword evidence="12" id="KW-1015">Disulfide bond</keyword>
<evidence type="ECO:0000259" key="24">
    <source>
        <dbReference type="Pfam" id="PF23747"/>
    </source>
</evidence>
<dbReference type="GeneTree" id="ENSGT00940000162714"/>
<evidence type="ECO:0000256" key="18">
    <source>
        <dbReference type="ARBA" id="ARBA00046028"/>
    </source>
</evidence>
<feature type="transmembrane region" description="Helical" evidence="20">
    <location>
        <begin position="714"/>
        <end position="741"/>
    </location>
</feature>
<dbReference type="InterPro" id="IPR053813">
    <property type="entry name" value="CATSPERD_beta-prop"/>
</dbReference>
<dbReference type="GO" id="GO:0030317">
    <property type="term" value="P:flagellated sperm motility"/>
    <property type="evidence" value="ECO:0007669"/>
    <property type="project" value="TreeGrafter"/>
</dbReference>
<keyword evidence="11 20" id="KW-0472">Membrane</keyword>
<dbReference type="GO" id="GO:0048240">
    <property type="term" value="P:sperm capacitation"/>
    <property type="evidence" value="ECO:0007669"/>
    <property type="project" value="TreeGrafter"/>
</dbReference>
<evidence type="ECO:0000256" key="16">
    <source>
        <dbReference type="ARBA" id="ARBA00040129"/>
    </source>
</evidence>
<dbReference type="Proteomes" id="UP000694414">
    <property type="component" value="Unplaced"/>
</dbReference>
<feature type="region of interest" description="Disordered" evidence="19">
    <location>
        <begin position="778"/>
        <end position="799"/>
    </location>
</feature>
<keyword evidence="3" id="KW-1003">Cell membrane</keyword>
<reference evidence="25" key="2">
    <citation type="submission" date="2025-09" db="UniProtKB">
        <authorList>
            <consortium name="Ensembl"/>
        </authorList>
    </citation>
    <scope>IDENTIFICATION</scope>
</reference>
<evidence type="ECO:0000256" key="15">
    <source>
        <dbReference type="ARBA" id="ARBA00037793"/>
    </source>
</evidence>
<evidence type="ECO:0000256" key="14">
    <source>
        <dbReference type="ARBA" id="ARBA00023273"/>
    </source>
</evidence>
<keyword evidence="5 21" id="KW-0732">Signal</keyword>
<dbReference type="GO" id="GO:0097228">
    <property type="term" value="C:sperm principal piece"/>
    <property type="evidence" value="ECO:0007669"/>
    <property type="project" value="TreeGrafter"/>
</dbReference>
<dbReference type="Pfam" id="PF15020">
    <property type="entry name" value="Beta-prop_CATSPERD"/>
    <property type="match status" value="1"/>
</dbReference>
<evidence type="ECO:0000256" key="21">
    <source>
        <dbReference type="SAM" id="SignalP"/>
    </source>
</evidence>
<dbReference type="Pfam" id="PF23747">
    <property type="entry name" value="Ig-like_CATSPERD"/>
    <property type="match status" value="1"/>
</dbReference>
<dbReference type="InterPro" id="IPR055451">
    <property type="entry name" value="Ig-like_CATSPERD"/>
</dbReference>
<comment type="similarity">
    <text evidence="1">Belongs to the CATSPERD family.</text>
</comment>
<feature type="domain" description="CATSPERD beta-propeller" evidence="22">
    <location>
        <begin position="42"/>
        <end position="369"/>
    </location>
</feature>
<gene>
    <name evidence="25" type="primary">CATSPERD</name>
</gene>
<proteinExistence type="inferred from homology"/>
<dbReference type="InterPro" id="IPR028751">
    <property type="entry name" value="CATSPERD/E"/>
</dbReference>
<feature type="domain" description="CATSPERD Ig-like" evidence="24">
    <location>
        <begin position="389"/>
        <end position="508"/>
    </location>
</feature>
<protein>
    <recommendedName>
        <fullName evidence="16">Cation channel sperm-associated auxiliary subunit delta</fullName>
    </recommendedName>
    <alternativeName>
        <fullName evidence="17">Transmembrane protein 146</fullName>
    </alternativeName>
</protein>
<evidence type="ECO:0000256" key="3">
    <source>
        <dbReference type="ARBA" id="ARBA00022475"/>
    </source>
</evidence>
<feature type="signal peptide" evidence="21">
    <location>
        <begin position="1"/>
        <end position="19"/>
    </location>
</feature>
<accession>A0A8C8YNQ2</accession>
<dbReference type="AlphaFoldDB" id="A0A8C8YNQ2"/>
<dbReference type="GO" id="GO:0036128">
    <property type="term" value="C:CatSper complex"/>
    <property type="evidence" value="ECO:0007669"/>
    <property type="project" value="InterPro"/>
</dbReference>
<evidence type="ECO:0000256" key="8">
    <source>
        <dbReference type="ARBA" id="ARBA00022871"/>
    </source>
</evidence>
<evidence type="ECO:0000313" key="26">
    <source>
        <dbReference type="Proteomes" id="UP000694414"/>
    </source>
</evidence>
<feature type="chain" id="PRO_5034021377" description="Cation channel sperm-associated auxiliary subunit delta" evidence="21">
    <location>
        <begin position="20"/>
        <end position="799"/>
    </location>
</feature>
<feature type="domain" description="CATSPERD/E C-terminal" evidence="23">
    <location>
        <begin position="538"/>
        <end position="751"/>
    </location>
</feature>
<keyword evidence="13" id="KW-0325">Glycoprotein</keyword>
<organism evidence="25 26">
    <name type="scientific">Prolemur simus</name>
    <name type="common">Greater bamboo lemur</name>
    <name type="synonym">Hapalemur simus</name>
    <dbReference type="NCBI Taxonomy" id="1328070"/>
    <lineage>
        <taxon>Eukaryota</taxon>
        <taxon>Metazoa</taxon>
        <taxon>Chordata</taxon>
        <taxon>Craniata</taxon>
        <taxon>Vertebrata</taxon>
        <taxon>Euteleostomi</taxon>
        <taxon>Mammalia</taxon>
        <taxon>Eutheria</taxon>
        <taxon>Euarchontoglires</taxon>
        <taxon>Primates</taxon>
        <taxon>Strepsirrhini</taxon>
        <taxon>Lemuriformes</taxon>
        <taxon>Lemuridae</taxon>
        <taxon>Prolemur</taxon>
    </lineage>
</organism>
<reference evidence="25" key="1">
    <citation type="submission" date="2025-08" db="UniProtKB">
        <authorList>
            <consortium name="Ensembl"/>
        </authorList>
    </citation>
    <scope>IDENTIFICATION</scope>
</reference>
<evidence type="ECO:0000256" key="12">
    <source>
        <dbReference type="ARBA" id="ARBA00023157"/>
    </source>
</evidence>
<dbReference type="Ensembl" id="ENSPSMT00000002802.1">
    <property type="protein sequence ID" value="ENSPSMP00000002365.1"/>
    <property type="gene ID" value="ENSPSMG00000001843.1"/>
</dbReference>
<evidence type="ECO:0000259" key="22">
    <source>
        <dbReference type="Pfam" id="PF15020"/>
    </source>
</evidence>
<evidence type="ECO:0000256" key="5">
    <source>
        <dbReference type="ARBA" id="ARBA00022729"/>
    </source>
</evidence>